<evidence type="ECO:0000256" key="3">
    <source>
        <dbReference type="ARBA" id="ARBA00029631"/>
    </source>
</evidence>
<keyword evidence="5" id="KW-1133">Transmembrane helix</keyword>
<dbReference type="Pfam" id="PF10558">
    <property type="entry name" value="MTP18"/>
    <property type="match status" value="1"/>
</dbReference>
<dbReference type="VEuPathDB" id="FungiDB:P170DRAFT_381478"/>
<dbReference type="Proteomes" id="UP000234275">
    <property type="component" value="Unassembled WGS sequence"/>
</dbReference>
<feature type="region of interest" description="Disordered" evidence="4">
    <location>
        <begin position="1"/>
        <end position="21"/>
    </location>
</feature>
<dbReference type="AlphaFoldDB" id="A0A2I2GCI6"/>
<evidence type="ECO:0000313" key="6">
    <source>
        <dbReference type="EMBL" id="PLB50596.1"/>
    </source>
</evidence>
<reference evidence="6 7" key="1">
    <citation type="submission" date="2016-12" db="EMBL/GenBank/DDBJ databases">
        <title>The genomes of Aspergillus section Nigri reveals drivers in fungal speciation.</title>
        <authorList>
            <consortium name="DOE Joint Genome Institute"/>
            <person name="Vesth T.C."/>
            <person name="Nybo J."/>
            <person name="Theobald S."/>
            <person name="Brandl J."/>
            <person name="Frisvad J.C."/>
            <person name="Nielsen K.F."/>
            <person name="Lyhne E.K."/>
            <person name="Kogle M.E."/>
            <person name="Kuo A."/>
            <person name="Riley R."/>
            <person name="Clum A."/>
            <person name="Nolan M."/>
            <person name="Lipzen A."/>
            <person name="Salamov A."/>
            <person name="Henrissat B."/>
            <person name="Wiebenga A."/>
            <person name="De Vries R.P."/>
            <person name="Grigoriev I.V."/>
            <person name="Mortensen U.H."/>
            <person name="Andersen M.R."/>
            <person name="Baker S.E."/>
        </authorList>
    </citation>
    <scope>NUCLEOTIDE SEQUENCE [LARGE SCALE GENOMIC DNA]</scope>
    <source>
        <strain evidence="6 7">IBT 23096</strain>
    </source>
</reference>
<evidence type="ECO:0000313" key="7">
    <source>
        <dbReference type="Proteomes" id="UP000234275"/>
    </source>
</evidence>
<dbReference type="RefSeq" id="XP_024705898.1">
    <property type="nucleotide sequence ID" value="XM_024845574.1"/>
</dbReference>
<feature type="compositionally biased region" description="Basic and acidic residues" evidence="4">
    <location>
        <begin position="330"/>
        <end position="346"/>
    </location>
</feature>
<dbReference type="OrthoDB" id="424969at2759"/>
<keyword evidence="7" id="KW-1185">Reference proteome</keyword>
<proteinExistence type="inferred from homology"/>
<dbReference type="EMBL" id="MSFO01000003">
    <property type="protein sequence ID" value="PLB50596.1"/>
    <property type="molecule type" value="Genomic_DNA"/>
</dbReference>
<feature type="compositionally biased region" description="Basic and acidic residues" evidence="4">
    <location>
        <begin position="7"/>
        <end position="16"/>
    </location>
</feature>
<keyword evidence="5" id="KW-0472">Membrane</keyword>
<feature type="compositionally biased region" description="Low complexity" evidence="4">
    <location>
        <begin position="154"/>
        <end position="171"/>
    </location>
</feature>
<sequence length="363" mass="40772">MFWGSSKQEETPEVAHKPIPRSKLPPQLQQLVDRDDAFYDDIYSSYSVDSTETPYRYAGYANRLRTVLLSAHRYVAYTSDIGESFRPVAHPYLVRTAYGISWTYLIGDVVHEGYKAYLRNRRVLAPPCEAYKDAKDLSQEEVVKGMATGKIAGSLNSAKSSSPNSQAGSSSDTLTPWPATEIPLIEDYRMVMAKRAVFQSIASMGLPAFTIHSVVKYSGRMLKNSKMVFFRTWAPIGLGLAVVPFLPYIFDEAVDEAVEWSFRTALRAYAGEDAVRPLPTTAHIPADDATSLSHFLKVREEQNANVAMETDARTSAATNLSWDDYKEQRLQAKEQRKRDREERGEKGVLAMLGWNGDSKEKNE</sequence>
<keyword evidence="5" id="KW-0812">Transmembrane</keyword>
<dbReference type="GeneID" id="36553273"/>
<protein>
    <recommendedName>
        <fullName evidence="2">Mitochondrial fission process protein 1</fullName>
    </recommendedName>
    <alternativeName>
        <fullName evidence="3">Mitochondrial 18 kDa protein</fullName>
    </alternativeName>
</protein>
<feature type="transmembrane region" description="Helical" evidence="5">
    <location>
        <begin position="228"/>
        <end position="250"/>
    </location>
</feature>
<dbReference type="GO" id="GO:0000266">
    <property type="term" value="P:mitochondrial fission"/>
    <property type="evidence" value="ECO:0007669"/>
    <property type="project" value="TreeGrafter"/>
</dbReference>
<organism evidence="6 7">
    <name type="scientific">Aspergillus steynii IBT 23096</name>
    <dbReference type="NCBI Taxonomy" id="1392250"/>
    <lineage>
        <taxon>Eukaryota</taxon>
        <taxon>Fungi</taxon>
        <taxon>Dikarya</taxon>
        <taxon>Ascomycota</taxon>
        <taxon>Pezizomycotina</taxon>
        <taxon>Eurotiomycetes</taxon>
        <taxon>Eurotiomycetidae</taxon>
        <taxon>Eurotiales</taxon>
        <taxon>Aspergillaceae</taxon>
        <taxon>Aspergillus</taxon>
        <taxon>Aspergillus subgen. Circumdati</taxon>
    </lineage>
</organism>
<comment type="similarity">
    <text evidence="1">Belongs to the MTFP1 family.</text>
</comment>
<evidence type="ECO:0000256" key="5">
    <source>
        <dbReference type="SAM" id="Phobius"/>
    </source>
</evidence>
<feature type="region of interest" description="Disordered" evidence="4">
    <location>
        <begin position="154"/>
        <end position="174"/>
    </location>
</feature>
<accession>A0A2I2GCI6</accession>
<dbReference type="InterPro" id="IPR019560">
    <property type="entry name" value="Mitochondrial_18_kDa_protein"/>
</dbReference>
<comment type="caution">
    <text evidence="6">The sequence shown here is derived from an EMBL/GenBank/DDBJ whole genome shotgun (WGS) entry which is preliminary data.</text>
</comment>
<gene>
    <name evidence="6" type="ORF">P170DRAFT_381478</name>
</gene>
<dbReference type="GO" id="GO:0005739">
    <property type="term" value="C:mitochondrion"/>
    <property type="evidence" value="ECO:0007669"/>
    <property type="project" value="TreeGrafter"/>
</dbReference>
<dbReference type="PANTHER" id="PTHR11001">
    <property type="entry name" value="MITOCHONDRIAL FISSION PROCESS PROTEIN 1"/>
    <property type="match status" value="1"/>
</dbReference>
<name>A0A2I2GCI6_9EURO</name>
<dbReference type="PANTHER" id="PTHR11001:SF2">
    <property type="entry name" value="MITOCHONDRIAL FISSION PROCESS PROTEIN 1"/>
    <property type="match status" value="1"/>
</dbReference>
<evidence type="ECO:0000256" key="1">
    <source>
        <dbReference type="ARBA" id="ARBA00009224"/>
    </source>
</evidence>
<evidence type="ECO:0000256" key="4">
    <source>
        <dbReference type="SAM" id="MobiDB-lite"/>
    </source>
</evidence>
<feature type="region of interest" description="Disordered" evidence="4">
    <location>
        <begin position="330"/>
        <end position="363"/>
    </location>
</feature>
<evidence type="ECO:0000256" key="2">
    <source>
        <dbReference type="ARBA" id="ARBA00017835"/>
    </source>
</evidence>